<name>A0A2K1KJ64_PHYPA</name>
<protein>
    <submittedName>
        <fullName evidence="1 2">Uncharacterized protein</fullName>
    </submittedName>
</protein>
<dbReference type="Proteomes" id="UP000006727">
    <property type="component" value="Chromosome 5"/>
</dbReference>
<reference evidence="1 3" key="1">
    <citation type="journal article" date="2008" name="Science">
        <title>The Physcomitrella genome reveals evolutionary insights into the conquest of land by plants.</title>
        <authorList>
            <person name="Rensing S."/>
            <person name="Lang D."/>
            <person name="Zimmer A."/>
            <person name="Terry A."/>
            <person name="Salamov A."/>
            <person name="Shapiro H."/>
            <person name="Nishiyama T."/>
            <person name="Perroud P.-F."/>
            <person name="Lindquist E."/>
            <person name="Kamisugi Y."/>
            <person name="Tanahashi T."/>
            <person name="Sakakibara K."/>
            <person name="Fujita T."/>
            <person name="Oishi K."/>
            <person name="Shin-I T."/>
            <person name="Kuroki Y."/>
            <person name="Toyoda A."/>
            <person name="Suzuki Y."/>
            <person name="Hashimoto A."/>
            <person name="Yamaguchi K."/>
            <person name="Sugano A."/>
            <person name="Kohara Y."/>
            <person name="Fujiyama A."/>
            <person name="Anterola A."/>
            <person name="Aoki S."/>
            <person name="Ashton N."/>
            <person name="Barbazuk W.B."/>
            <person name="Barker E."/>
            <person name="Bennetzen J."/>
            <person name="Bezanilla M."/>
            <person name="Blankenship R."/>
            <person name="Cho S.H."/>
            <person name="Dutcher S."/>
            <person name="Estelle M."/>
            <person name="Fawcett J.A."/>
            <person name="Gundlach H."/>
            <person name="Hanada K."/>
            <person name="Heyl A."/>
            <person name="Hicks K.A."/>
            <person name="Hugh J."/>
            <person name="Lohr M."/>
            <person name="Mayer K."/>
            <person name="Melkozernov A."/>
            <person name="Murata T."/>
            <person name="Nelson D."/>
            <person name="Pils B."/>
            <person name="Prigge M."/>
            <person name="Reiss B."/>
            <person name="Renner T."/>
            <person name="Rombauts S."/>
            <person name="Rushton P."/>
            <person name="Sanderfoot A."/>
            <person name="Schween G."/>
            <person name="Shiu S.-H."/>
            <person name="Stueber K."/>
            <person name="Theodoulou F.L."/>
            <person name="Tu H."/>
            <person name="Van de Peer Y."/>
            <person name="Verrier P.J."/>
            <person name="Waters E."/>
            <person name="Wood A."/>
            <person name="Yang L."/>
            <person name="Cove D."/>
            <person name="Cuming A."/>
            <person name="Hasebe M."/>
            <person name="Lucas S."/>
            <person name="Mishler D.B."/>
            <person name="Reski R."/>
            <person name="Grigoriev I."/>
            <person name="Quatrano R.S."/>
            <person name="Boore J.L."/>
        </authorList>
    </citation>
    <scope>NUCLEOTIDE SEQUENCE [LARGE SCALE GENOMIC DNA]</scope>
    <source>
        <strain evidence="2 3">cv. Gransden 2004</strain>
    </source>
</reference>
<keyword evidence="3" id="KW-1185">Reference proteome</keyword>
<sequence length="118" mass="13297">MNCLGTLGPFLQHPECSGERRVYVRSCVGCMRVGSWHTVTNHRREGCGIDSRVNSHWGKFMEDGELEWTNILKSLKLCGALGLDRQCVLEELFLGEAKDSQNLACFVTSERTFHCGFV</sequence>
<accession>A0A2K1KJ64</accession>
<proteinExistence type="predicted"/>
<dbReference type="AlphaFoldDB" id="A0A2K1KJ64"/>
<gene>
    <name evidence="1" type="ORF">PHYPA_007492</name>
</gene>
<organism evidence="1">
    <name type="scientific">Physcomitrium patens</name>
    <name type="common">Spreading-leaved earth moss</name>
    <name type="synonym">Physcomitrella patens</name>
    <dbReference type="NCBI Taxonomy" id="3218"/>
    <lineage>
        <taxon>Eukaryota</taxon>
        <taxon>Viridiplantae</taxon>
        <taxon>Streptophyta</taxon>
        <taxon>Embryophyta</taxon>
        <taxon>Bryophyta</taxon>
        <taxon>Bryophytina</taxon>
        <taxon>Bryopsida</taxon>
        <taxon>Funariidae</taxon>
        <taxon>Funariales</taxon>
        <taxon>Funariaceae</taxon>
        <taxon>Physcomitrium</taxon>
    </lineage>
</organism>
<evidence type="ECO:0000313" key="2">
    <source>
        <dbReference type="EnsemblPlants" id="Pp3c5_10389V3.1"/>
    </source>
</evidence>
<dbReference type="EMBL" id="ABEU02000005">
    <property type="protein sequence ID" value="PNR53817.1"/>
    <property type="molecule type" value="Genomic_DNA"/>
</dbReference>
<evidence type="ECO:0000313" key="3">
    <source>
        <dbReference type="Proteomes" id="UP000006727"/>
    </source>
</evidence>
<reference evidence="1 3" key="2">
    <citation type="journal article" date="2018" name="Plant J.">
        <title>The Physcomitrella patens chromosome-scale assembly reveals moss genome structure and evolution.</title>
        <authorList>
            <person name="Lang D."/>
            <person name="Ullrich K.K."/>
            <person name="Murat F."/>
            <person name="Fuchs J."/>
            <person name="Jenkins J."/>
            <person name="Haas F.B."/>
            <person name="Piednoel M."/>
            <person name="Gundlach H."/>
            <person name="Van Bel M."/>
            <person name="Meyberg R."/>
            <person name="Vives C."/>
            <person name="Morata J."/>
            <person name="Symeonidi A."/>
            <person name="Hiss M."/>
            <person name="Muchero W."/>
            <person name="Kamisugi Y."/>
            <person name="Saleh O."/>
            <person name="Blanc G."/>
            <person name="Decker E.L."/>
            <person name="van Gessel N."/>
            <person name="Grimwood J."/>
            <person name="Hayes R.D."/>
            <person name="Graham S.W."/>
            <person name="Gunter L.E."/>
            <person name="McDaniel S.F."/>
            <person name="Hoernstein S.N.W."/>
            <person name="Larsson A."/>
            <person name="Li F.W."/>
            <person name="Perroud P.F."/>
            <person name="Phillips J."/>
            <person name="Ranjan P."/>
            <person name="Rokshar D.S."/>
            <person name="Rothfels C.J."/>
            <person name="Schneider L."/>
            <person name="Shu S."/>
            <person name="Stevenson D.W."/>
            <person name="Thummler F."/>
            <person name="Tillich M."/>
            <person name="Villarreal Aguilar J.C."/>
            <person name="Widiez T."/>
            <person name="Wong G.K."/>
            <person name="Wymore A."/>
            <person name="Zhang Y."/>
            <person name="Zimmer A.D."/>
            <person name="Quatrano R.S."/>
            <person name="Mayer K.F.X."/>
            <person name="Goodstein D."/>
            <person name="Casacuberta J.M."/>
            <person name="Vandepoele K."/>
            <person name="Reski R."/>
            <person name="Cuming A.C."/>
            <person name="Tuskan G.A."/>
            <person name="Maumus F."/>
            <person name="Salse J."/>
            <person name="Schmutz J."/>
            <person name="Rensing S.A."/>
        </authorList>
    </citation>
    <scope>NUCLEOTIDE SEQUENCE [LARGE SCALE GENOMIC DNA]</scope>
    <source>
        <strain evidence="2 3">cv. Gransden 2004</strain>
    </source>
</reference>
<dbReference type="EnsemblPlants" id="Pp3c5_10389V3.1">
    <property type="protein sequence ID" value="Pp3c5_10389V3.1"/>
    <property type="gene ID" value="Pp3c5_10389"/>
</dbReference>
<evidence type="ECO:0000313" key="1">
    <source>
        <dbReference type="EMBL" id="PNR53817.1"/>
    </source>
</evidence>
<reference evidence="2" key="3">
    <citation type="submission" date="2020-12" db="UniProtKB">
        <authorList>
            <consortium name="EnsemblPlants"/>
        </authorList>
    </citation>
    <scope>IDENTIFICATION</scope>
</reference>
<dbReference type="InParanoid" id="A0A2K1KJ64"/>
<dbReference type="Gramene" id="Pp3c5_10389V3.1">
    <property type="protein sequence ID" value="Pp3c5_10389V3.1"/>
    <property type="gene ID" value="Pp3c5_10389"/>
</dbReference>